<proteinExistence type="inferred from homology"/>
<comment type="caution">
    <text evidence="15">The sequence shown here is derived from an EMBL/GenBank/DDBJ whole genome shotgun (WGS) entry which is preliminary data.</text>
</comment>
<evidence type="ECO:0000256" key="3">
    <source>
        <dbReference type="ARBA" id="ARBA00005133"/>
    </source>
</evidence>
<protein>
    <recommendedName>
        <fullName evidence="6 12">1-(5-phosphoribosyl)-5-[(5-phosphoribosylamino)methylideneamino] imidazole-4-carboxamide isomerase</fullName>
        <ecNumber evidence="5 12">5.3.1.16</ecNumber>
    </recommendedName>
    <alternativeName>
        <fullName evidence="11 12">Phosphoribosylformimino-5-aminoimidazole carboxamide ribotide isomerase</fullName>
    </alternativeName>
</protein>
<evidence type="ECO:0000256" key="8">
    <source>
        <dbReference type="ARBA" id="ARBA00022605"/>
    </source>
</evidence>
<evidence type="ECO:0000256" key="6">
    <source>
        <dbReference type="ARBA" id="ARBA00018464"/>
    </source>
</evidence>
<evidence type="ECO:0000256" key="9">
    <source>
        <dbReference type="ARBA" id="ARBA00023102"/>
    </source>
</evidence>
<evidence type="ECO:0000256" key="2">
    <source>
        <dbReference type="ARBA" id="ARBA00004496"/>
    </source>
</evidence>
<dbReference type="InterPro" id="IPR023016">
    <property type="entry name" value="HisA/PriA"/>
</dbReference>
<evidence type="ECO:0000256" key="5">
    <source>
        <dbReference type="ARBA" id="ARBA00012550"/>
    </source>
</evidence>
<evidence type="ECO:0000313" key="15">
    <source>
        <dbReference type="EMBL" id="MED4129067.1"/>
    </source>
</evidence>
<keyword evidence="8 12" id="KW-0028">Amino-acid biosynthesis</keyword>
<comment type="catalytic activity">
    <reaction evidence="1 12 14">
        <text>1-(5-phospho-beta-D-ribosyl)-5-[(5-phospho-beta-D-ribosylamino)methylideneamino]imidazole-4-carboxamide = 5-[(5-phospho-1-deoxy-D-ribulos-1-ylimino)methylamino]-1-(5-phospho-beta-D-ribosyl)imidazole-4-carboxamide</text>
        <dbReference type="Rhea" id="RHEA:15469"/>
        <dbReference type="ChEBI" id="CHEBI:58435"/>
        <dbReference type="ChEBI" id="CHEBI:58525"/>
        <dbReference type="EC" id="5.3.1.16"/>
    </reaction>
</comment>
<evidence type="ECO:0000256" key="12">
    <source>
        <dbReference type="HAMAP-Rule" id="MF_01014"/>
    </source>
</evidence>
<evidence type="ECO:0000256" key="13">
    <source>
        <dbReference type="RuleBase" id="RU003657"/>
    </source>
</evidence>
<dbReference type="HAMAP" id="MF_01014">
    <property type="entry name" value="HisA"/>
    <property type="match status" value="1"/>
</dbReference>
<dbReference type="Gene3D" id="3.20.20.70">
    <property type="entry name" value="Aldolase class I"/>
    <property type="match status" value="1"/>
</dbReference>
<comment type="similarity">
    <text evidence="4 12 13">Belongs to the HisA/HisF family.</text>
</comment>
<dbReference type="InterPro" id="IPR044524">
    <property type="entry name" value="Isoase_HisA-like"/>
</dbReference>
<gene>
    <name evidence="12 15" type="primary">hisA</name>
    <name evidence="15" type="ORF">P5F74_13055</name>
</gene>
<organism evidence="15 16">
    <name type="scientific">Shouchella miscanthi</name>
    <dbReference type="NCBI Taxonomy" id="2598861"/>
    <lineage>
        <taxon>Bacteria</taxon>
        <taxon>Bacillati</taxon>
        <taxon>Bacillota</taxon>
        <taxon>Bacilli</taxon>
        <taxon>Bacillales</taxon>
        <taxon>Bacillaceae</taxon>
        <taxon>Shouchella</taxon>
    </lineage>
</organism>
<dbReference type="SUPFAM" id="SSF51366">
    <property type="entry name" value="Ribulose-phoshate binding barrel"/>
    <property type="match status" value="1"/>
</dbReference>
<keyword evidence="10 12" id="KW-0413">Isomerase</keyword>
<dbReference type="CDD" id="cd04732">
    <property type="entry name" value="HisA"/>
    <property type="match status" value="1"/>
</dbReference>
<keyword evidence="9 12" id="KW-0368">Histidine biosynthesis</keyword>
<evidence type="ECO:0000256" key="1">
    <source>
        <dbReference type="ARBA" id="ARBA00000901"/>
    </source>
</evidence>
<evidence type="ECO:0000313" key="16">
    <source>
        <dbReference type="Proteomes" id="UP001341820"/>
    </source>
</evidence>
<dbReference type="RefSeq" id="WP_144559444.1">
    <property type="nucleotide sequence ID" value="NZ_CP042163.1"/>
</dbReference>
<dbReference type="InterPro" id="IPR006062">
    <property type="entry name" value="His_biosynth"/>
</dbReference>
<keyword evidence="7 12" id="KW-0963">Cytoplasm</keyword>
<dbReference type="Proteomes" id="UP001341820">
    <property type="component" value="Unassembled WGS sequence"/>
</dbReference>
<evidence type="ECO:0000256" key="7">
    <source>
        <dbReference type="ARBA" id="ARBA00022490"/>
    </source>
</evidence>
<feature type="active site" description="Proton donor" evidence="12">
    <location>
        <position position="131"/>
    </location>
</feature>
<comment type="pathway">
    <text evidence="3 12 14">Amino-acid biosynthesis; L-histidine biosynthesis; L-histidine from 5-phospho-alpha-D-ribose 1-diphosphate: step 4/9.</text>
</comment>
<evidence type="ECO:0000256" key="10">
    <source>
        <dbReference type="ARBA" id="ARBA00023235"/>
    </source>
</evidence>
<evidence type="ECO:0000256" key="11">
    <source>
        <dbReference type="ARBA" id="ARBA00030547"/>
    </source>
</evidence>
<dbReference type="NCBIfam" id="TIGR00007">
    <property type="entry name" value="1-(5-phosphoribosyl)-5-[(5-phosphoribosylamino)methylideneamino]imidazole-4-carboxamide isomerase"/>
    <property type="match status" value="1"/>
</dbReference>
<reference evidence="15 16" key="1">
    <citation type="submission" date="2023-03" db="EMBL/GenBank/DDBJ databases">
        <title>Bacillus Genome Sequencing.</title>
        <authorList>
            <person name="Dunlap C."/>
        </authorList>
    </citation>
    <scope>NUCLEOTIDE SEQUENCE [LARGE SCALE GENOMIC DNA]</scope>
    <source>
        <strain evidence="15 16">B-4107</strain>
    </source>
</reference>
<sequence>MGMTIYPAIDILNGQCVRLEQGDYEKNTVYSHSPLQTAQSFQDAGAKWVHIVDLDGAKEKKPVNNPLIAEMASQLTIPVQVGGGIRTEEDIDYYLNLGVKRVILGSVAVNNLAFTKEMVKKYGESIVIGLDARDGLVATEGWIETSNVQAEELARILLDSGVKTIIYTDISKDGMLEGPNIAACEKLANIAGKSAQIIASGGVSQLQDIEALCQTTVSGVIVGKALYANRFTLEEAVKVGEETNAN</sequence>
<dbReference type="InterPro" id="IPR011060">
    <property type="entry name" value="RibuloseP-bd_barrel"/>
</dbReference>
<feature type="active site" description="Proton acceptor" evidence="12">
    <location>
        <position position="10"/>
    </location>
</feature>
<dbReference type="GO" id="GO:0003949">
    <property type="term" value="F:1-(5-phosphoribosyl)-5-[(5-phosphoribosylamino)methylideneamino]imidazole-4-carboxamide isomerase activity"/>
    <property type="evidence" value="ECO:0007669"/>
    <property type="project" value="UniProtKB-EC"/>
</dbReference>
<dbReference type="Pfam" id="PF00977">
    <property type="entry name" value="His_biosynth"/>
    <property type="match status" value="1"/>
</dbReference>
<name>A0ABU6NM36_9BACI</name>
<accession>A0ABU6NM36</accession>
<dbReference type="PANTHER" id="PTHR43090:SF2">
    <property type="entry name" value="1-(5-PHOSPHORIBOSYL)-5-[(5-PHOSPHORIBOSYLAMINO)METHYLIDENEAMINO] IMIDAZOLE-4-CARBOXAMIDE ISOMERASE"/>
    <property type="match status" value="1"/>
</dbReference>
<evidence type="ECO:0000256" key="14">
    <source>
        <dbReference type="RuleBase" id="RU003658"/>
    </source>
</evidence>
<comment type="subcellular location">
    <subcellularLocation>
        <location evidence="2 12 14">Cytoplasm</location>
    </subcellularLocation>
</comment>
<dbReference type="InterPro" id="IPR006063">
    <property type="entry name" value="HisA_bact_arch"/>
</dbReference>
<dbReference type="EC" id="5.3.1.16" evidence="5 12"/>
<dbReference type="InterPro" id="IPR013785">
    <property type="entry name" value="Aldolase_TIM"/>
</dbReference>
<dbReference type="PANTHER" id="PTHR43090">
    <property type="entry name" value="1-(5-PHOSPHORIBOSYL)-5-[(5-PHOSPHORIBOSYLAMINO)METHYLIDENEAMINO] IMIDAZOLE-4-CARBOXAMIDE ISOMERASE"/>
    <property type="match status" value="1"/>
</dbReference>
<dbReference type="EMBL" id="JAROAS010000026">
    <property type="protein sequence ID" value="MED4129067.1"/>
    <property type="molecule type" value="Genomic_DNA"/>
</dbReference>
<keyword evidence="16" id="KW-1185">Reference proteome</keyword>
<evidence type="ECO:0000256" key="4">
    <source>
        <dbReference type="ARBA" id="ARBA00009667"/>
    </source>
</evidence>